<dbReference type="InterPro" id="IPR000794">
    <property type="entry name" value="Beta-ketoacyl_synthase"/>
</dbReference>
<dbReference type="GO" id="GO:0006633">
    <property type="term" value="P:fatty acid biosynthetic process"/>
    <property type="evidence" value="ECO:0007669"/>
    <property type="project" value="TreeGrafter"/>
</dbReference>
<dbReference type="PROSITE" id="PS52004">
    <property type="entry name" value="KS3_2"/>
    <property type="match status" value="1"/>
</dbReference>
<dbReference type="InterPro" id="IPR014031">
    <property type="entry name" value="Ketoacyl_synth_C"/>
</dbReference>
<evidence type="ECO:0000256" key="1">
    <source>
        <dbReference type="ARBA" id="ARBA00022679"/>
    </source>
</evidence>
<evidence type="ECO:0000313" key="3">
    <source>
        <dbReference type="EMBL" id="NEB16810.1"/>
    </source>
</evidence>
<dbReference type="PANTHER" id="PTHR11712:SF336">
    <property type="entry name" value="3-OXOACYL-[ACYL-CARRIER-PROTEIN] SYNTHASE, MITOCHONDRIAL"/>
    <property type="match status" value="1"/>
</dbReference>
<comment type="caution">
    <text evidence="3">The sequence shown here is derived from an EMBL/GenBank/DDBJ whole genome shotgun (WGS) entry which is preliminary data.</text>
</comment>
<sequence length="162" mass="16057">VHGRLTGAGITNDSHHVAQPAPGGTGCAAAVDAALRDAGLLPEQIRHVNAHATSTPLGDLGEAQALHSVFAGKTDAIAVSATKGAFGHTLGAAGAIEAVLTVLALRDRTAPPACSLERVDPEIRLNVVGRDPVALPAGPLAAVTTSMGFGGHNVALAFADAS</sequence>
<feature type="non-terminal residue" evidence="3">
    <location>
        <position position="1"/>
    </location>
</feature>
<reference evidence="3 4" key="1">
    <citation type="submission" date="2020-01" db="EMBL/GenBank/DDBJ databases">
        <title>Insect and environment-associated Actinomycetes.</title>
        <authorList>
            <person name="Currrie C."/>
            <person name="Chevrette M."/>
            <person name="Carlson C."/>
            <person name="Stubbendieck R."/>
            <person name="Wendt-Pienkowski E."/>
        </authorList>
    </citation>
    <scope>NUCLEOTIDE SEQUENCE [LARGE SCALE GENOMIC DNA]</scope>
    <source>
        <strain evidence="3 4">SID14172</strain>
    </source>
</reference>
<dbReference type="GO" id="GO:0004315">
    <property type="term" value="F:3-oxoacyl-[acyl-carrier-protein] synthase activity"/>
    <property type="evidence" value="ECO:0007669"/>
    <property type="project" value="TreeGrafter"/>
</dbReference>
<dbReference type="GO" id="GO:0005829">
    <property type="term" value="C:cytosol"/>
    <property type="evidence" value="ECO:0007669"/>
    <property type="project" value="TreeGrafter"/>
</dbReference>
<keyword evidence="4" id="KW-1185">Reference proteome</keyword>
<gene>
    <name evidence="3" type="ORF">G3I46_09805</name>
</gene>
<dbReference type="Gene3D" id="3.40.47.10">
    <property type="match status" value="1"/>
</dbReference>
<name>A0A6N9UKR9_9ACTN</name>
<organism evidence="3 4">
    <name type="scientific">Streptomyces coelicoflavus</name>
    <dbReference type="NCBI Taxonomy" id="285562"/>
    <lineage>
        <taxon>Bacteria</taxon>
        <taxon>Bacillati</taxon>
        <taxon>Actinomycetota</taxon>
        <taxon>Actinomycetes</taxon>
        <taxon>Kitasatosporales</taxon>
        <taxon>Streptomycetaceae</taxon>
        <taxon>Streptomyces</taxon>
    </lineage>
</organism>
<protein>
    <submittedName>
        <fullName evidence="3">Beta-ketoacyl-ACP synthase</fullName>
    </submittedName>
</protein>
<accession>A0A6N9UKR9</accession>
<dbReference type="Proteomes" id="UP000469545">
    <property type="component" value="Unassembled WGS sequence"/>
</dbReference>
<dbReference type="AlphaFoldDB" id="A0A6N9UKR9"/>
<dbReference type="InterPro" id="IPR020841">
    <property type="entry name" value="PKS_Beta-ketoAc_synthase_dom"/>
</dbReference>
<proteinExistence type="predicted"/>
<evidence type="ECO:0000313" key="4">
    <source>
        <dbReference type="Proteomes" id="UP000469545"/>
    </source>
</evidence>
<evidence type="ECO:0000259" key="2">
    <source>
        <dbReference type="PROSITE" id="PS52004"/>
    </source>
</evidence>
<dbReference type="InterPro" id="IPR016039">
    <property type="entry name" value="Thiolase-like"/>
</dbReference>
<feature type="domain" description="Ketosynthase family 3 (KS3)" evidence="2">
    <location>
        <begin position="1"/>
        <end position="160"/>
    </location>
</feature>
<dbReference type="Pfam" id="PF02801">
    <property type="entry name" value="Ketoacyl-synt_C"/>
    <property type="match status" value="1"/>
</dbReference>
<dbReference type="EMBL" id="JAAGMB010000215">
    <property type="protein sequence ID" value="NEB16810.1"/>
    <property type="molecule type" value="Genomic_DNA"/>
</dbReference>
<keyword evidence="1" id="KW-0808">Transferase</keyword>
<dbReference type="SUPFAM" id="SSF53901">
    <property type="entry name" value="Thiolase-like"/>
    <property type="match status" value="1"/>
</dbReference>
<dbReference type="PANTHER" id="PTHR11712">
    <property type="entry name" value="POLYKETIDE SYNTHASE-RELATED"/>
    <property type="match status" value="1"/>
</dbReference>